<name>A0A0G0CWB5_9BACT</name>
<feature type="transmembrane region" description="Helical" evidence="1">
    <location>
        <begin position="45"/>
        <end position="65"/>
    </location>
</feature>
<keyword evidence="1" id="KW-0472">Membrane</keyword>
<comment type="caution">
    <text evidence="2">The sequence shown here is derived from an EMBL/GenBank/DDBJ whole genome shotgun (WGS) entry which is preliminary data.</text>
</comment>
<evidence type="ECO:0008006" key="4">
    <source>
        <dbReference type="Google" id="ProtNLM"/>
    </source>
</evidence>
<reference evidence="2 3" key="1">
    <citation type="journal article" date="2015" name="Nature">
        <title>rRNA introns, odd ribosomes, and small enigmatic genomes across a large radiation of phyla.</title>
        <authorList>
            <person name="Brown C.T."/>
            <person name="Hug L.A."/>
            <person name="Thomas B.C."/>
            <person name="Sharon I."/>
            <person name="Castelle C.J."/>
            <person name="Singh A."/>
            <person name="Wilkins M.J."/>
            <person name="Williams K.H."/>
            <person name="Banfield J.F."/>
        </authorList>
    </citation>
    <scope>NUCLEOTIDE SEQUENCE [LARGE SCALE GENOMIC DNA]</scope>
</reference>
<feature type="transmembrane region" description="Helical" evidence="1">
    <location>
        <begin position="106"/>
        <end position="128"/>
    </location>
</feature>
<gene>
    <name evidence="2" type="ORF">UR47_C0002G0067</name>
</gene>
<keyword evidence="1" id="KW-1133">Transmembrane helix</keyword>
<dbReference type="EMBL" id="LBPI01000002">
    <property type="protein sequence ID" value="KKP55350.1"/>
    <property type="molecule type" value="Genomic_DNA"/>
</dbReference>
<proteinExistence type="predicted"/>
<dbReference type="AlphaFoldDB" id="A0A0G0CWB5"/>
<evidence type="ECO:0000313" key="3">
    <source>
        <dbReference type="Proteomes" id="UP000034488"/>
    </source>
</evidence>
<sequence>MLTYLYLYTITFVLFLVIDLVWLNFIAKKLYQKEIGKLLLKKPRLIPAVLFYLLFIFALVVLILIPGIKEGAFGKTLLMAALFGLTTYATYDLTNLATLKGWNLKITIIDLIWGTSISTLTTLLGYLIGNKIV</sequence>
<keyword evidence="1" id="KW-0812">Transmembrane</keyword>
<feature type="transmembrane region" description="Helical" evidence="1">
    <location>
        <begin position="6"/>
        <end position="25"/>
    </location>
</feature>
<evidence type="ECO:0000256" key="1">
    <source>
        <dbReference type="SAM" id="Phobius"/>
    </source>
</evidence>
<evidence type="ECO:0000313" key="2">
    <source>
        <dbReference type="EMBL" id="KKP55350.1"/>
    </source>
</evidence>
<protein>
    <recommendedName>
        <fullName evidence="4">DUF2177 domain-containing protein</fullName>
    </recommendedName>
</protein>
<feature type="transmembrane region" description="Helical" evidence="1">
    <location>
        <begin position="77"/>
        <end position="94"/>
    </location>
</feature>
<dbReference type="InterPro" id="IPR018687">
    <property type="entry name" value="DUF2177_membr"/>
</dbReference>
<dbReference type="Proteomes" id="UP000034488">
    <property type="component" value="Unassembled WGS sequence"/>
</dbReference>
<dbReference type="PATRIC" id="fig|1619088.3.peg.147"/>
<dbReference type="Pfam" id="PF09945">
    <property type="entry name" value="DUF2177"/>
    <property type="match status" value="1"/>
</dbReference>
<organism evidence="2 3">
    <name type="scientific">candidate division WS6 bacterium GW2011_GWB1_33_6</name>
    <dbReference type="NCBI Taxonomy" id="1619088"/>
    <lineage>
        <taxon>Bacteria</taxon>
        <taxon>Candidatus Dojkabacteria</taxon>
    </lineage>
</organism>
<accession>A0A0G0CWB5</accession>